<feature type="transmembrane region" description="Helical" evidence="8">
    <location>
        <begin position="115"/>
        <end position="135"/>
    </location>
</feature>
<comment type="similarity">
    <text evidence="7 8">Belongs to the cytochrome b5 family.</text>
</comment>
<reference evidence="10" key="1">
    <citation type="journal article" date="2022" name="Cell">
        <title>Repeat-based holocentromeres influence genome architecture and karyotype evolution.</title>
        <authorList>
            <person name="Hofstatter P.G."/>
            <person name="Thangavel G."/>
            <person name="Lux T."/>
            <person name="Neumann P."/>
            <person name="Vondrak T."/>
            <person name="Novak P."/>
            <person name="Zhang M."/>
            <person name="Costa L."/>
            <person name="Castellani M."/>
            <person name="Scott A."/>
            <person name="Toegelov H."/>
            <person name="Fuchs J."/>
            <person name="Mata-Sucre Y."/>
            <person name="Dias Y."/>
            <person name="Vanzela A.L.L."/>
            <person name="Huettel B."/>
            <person name="Almeida C.C.S."/>
            <person name="Simkova H."/>
            <person name="Souza G."/>
            <person name="Pedrosa-Harand A."/>
            <person name="Macas J."/>
            <person name="Mayer K.F.X."/>
            <person name="Houben A."/>
            <person name="Marques A."/>
        </authorList>
    </citation>
    <scope>NUCLEOTIDE SEQUENCE</scope>
    <source>
        <strain evidence="10">RhyBre1mFocal</strain>
    </source>
</reference>
<dbReference type="PANTHER" id="PTHR19359:SF101">
    <property type="entry name" value="CYTOCHROME B5-LIKE HEME_STEROID BINDING DOMAIN CONTAINING PROTEIN, EXPRESSED"/>
    <property type="match status" value="1"/>
</dbReference>
<dbReference type="GO" id="GO:0046872">
    <property type="term" value="F:metal ion binding"/>
    <property type="evidence" value="ECO:0007669"/>
    <property type="project" value="UniProtKB-UniRule"/>
</dbReference>
<sequence>MGDLKKLSASEISLHTSKDDCWLLINGKVYDVTKFLEDHPGGEEVLLHASASGDATDAFENVGHSTSATSMMESYLIGSVEGYVAPYAATGEASSRPSSSAQGNKGKPASSSASFIDYLLPVLVLIFAFVAWYYLTFISKDEKK</sequence>
<evidence type="ECO:0000256" key="1">
    <source>
        <dbReference type="ARBA" id="ARBA00004370"/>
    </source>
</evidence>
<dbReference type="PROSITE" id="PS00191">
    <property type="entry name" value="CYTOCHROME_B5_1"/>
    <property type="match status" value="1"/>
</dbReference>
<keyword evidence="8" id="KW-1133">Transmembrane helix</keyword>
<dbReference type="OrthoDB" id="260519at2759"/>
<dbReference type="Proteomes" id="UP001151287">
    <property type="component" value="Unassembled WGS sequence"/>
</dbReference>
<comment type="subcellular location">
    <subcellularLocation>
        <location evidence="1">Membrane</location>
    </subcellularLocation>
</comment>
<comment type="caution">
    <text evidence="10">The sequence shown here is derived from an EMBL/GenBank/DDBJ whole genome shotgun (WGS) entry which is preliminary data.</text>
</comment>
<dbReference type="InterPro" id="IPR001199">
    <property type="entry name" value="Cyt_B5-like_heme/steroid-bd"/>
</dbReference>
<dbReference type="EMBL" id="JAMQYH010000005">
    <property type="protein sequence ID" value="KAJ1686296.1"/>
    <property type="molecule type" value="Genomic_DNA"/>
</dbReference>
<dbReference type="SUPFAM" id="SSF55856">
    <property type="entry name" value="Cytochrome b5-like heme/steroid binding domain"/>
    <property type="match status" value="1"/>
</dbReference>
<evidence type="ECO:0000256" key="2">
    <source>
        <dbReference type="ARBA" id="ARBA00022617"/>
    </source>
</evidence>
<keyword evidence="6 8" id="KW-0472">Membrane</keyword>
<dbReference type="InterPro" id="IPR036400">
    <property type="entry name" value="Cyt_B5-like_heme/steroid_sf"/>
</dbReference>
<keyword evidence="4 8" id="KW-0479">Metal-binding</keyword>
<dbReference type="Gene3D" id="3.10.120.10">
    <property type="entry name" value="Cytochrome b5-like heme/steroid binding domain"/>
    <property type="match status" value="1"/>
</dbReference>
<evidence type="ECO:0000256" key="8">
    <source>
        <dbReference type="RuleBase" id="RU362121"/>
    </source>
</evidence>
<dbReference type="Pfam" id="PF00173">
    <property type="entry name" value="Cyt-b5"/>
    <property type="match status" value="1"/>
</dbReference>
<dbReference type="GO" id="GO:0016020">
    <property type="term" value="C:membrane"/>
    <property type="evidence" value="ECO:0007669"/>
    <property type="project" value="UniProtKB-SubCell"/>
</dbReference>
<dbReference type="PANTHER" id="PTHR19359">
    <property type="entry name" value="CYTOCHROME B5"/>
    <property type="match status" value="1"/>
</dbReference>
<protein>
    <recommendedName>
        <fullName evidence="9">Cytochrome b5 heme-binding domain-containing protein</fullName>
    </recommendedName>
</protein>
<evidence type="ECO:0000259" key="9">
    <source>
        <dbReference type="PROSITE" id="PS50255"/>
    </source>
</evidence>
<keyword evidence="2 8" id="KW-0349">Heme</keyword>
<evidence type="ECO:0000256" key="6">
    <source>
        <dbReference type="ARBA" id="ARBA00023136"/>
    </source>
</evidence>
<dbReference type="AlphaFoldDB" id="A0A9Q0C2X4"/>
<keyword evidence="5 8" id="KW-0408">Iron</keyword>
<evidence type="ECO:0000256" key="3">
    <source>
        <dbReference type="ARBA" id="ARBA00022692"/>
    </source>
</evidence>
<name>A0A9Q0C2X4_9POAL</name>
<dbReference type="PRINTS" id="PR00363">
    <property type="entry name" value="CYTOCHROMEB5"/>
</dbReference>
<evidence type="ECO:0000313" key="10">
    <source>
        <dbReference type="EMBL" id="KAJ1686296.1"/>
    </source>
</evidence>
<keyword evidence="3 8" id="KW-0812">Transmembrane</keyword>
<accession>A0A9Q0C2X4</accession>
<dbReference type="PROSITE" id="PS50255">
    <property type="entry name" value="CYTOCHROME_B5_2"/>
    <property type="match status" value="1"/>
</dbReference>
<evidence type="ECO:0000256" key="4">
    <source>
        <dbReference type="ARBA" id="ARBA00022723"/>
    </source>
</evidence>
<evidence type="ECO:0000313" key="11">
    <source>
        <dbReference type="Proteomes" id="UP001151287"/>
    </source>
</evidence>
<gene>
    <name evidence="10" type="ORF">LUZ63_017686</name>
</gene>
<dbReference type="FunFam" id="3.10.120.10:FF:000002">
    <property type="entry name" value="Cytochrome b5 type B"/>
    <property type="match status" value="1"/>
</dbReference>
<dbReference type="InterPro" id="IPR018506">
    <property type="entry name" value="Cyt_B5_heme-BS"/>
</dbReference>
<keyword evidence="11" id="KW-1185">Reference proteome</keyword>
<proteinExistence type="inferred from homology"/>
<feature type="domain" description="Cytochrome b5 heme-binding" evidence="9">
    <location>
        <begin position="4"/>
        <end position="81"/>
    </location>
</feature>
<organism evidence="10 11">
    <name type="scientific">Rhynchospora breviuscula</name>
    <dbReference type="NCBI Taxonomy" id="2022672"/>
    <lineage>
        <taxon>Eukaryota</taxon>
        <taxon>Viridiplantae</taxon>
        <taxon>Streptophyta</taxon>
        <taxon>Embryophyta</taxon>
        <taxon>Tracheophyta</taxon>
        <taxon>Spermatophyta</taxon>
        <taxon>Magnoliopsida</taxon>
        <taxon>Liliopsida</taxon>
        <taxon>Poales</taxon>
        <taxon>Cyperaceae</taxon>
        <taxon>Cyperoideae</taxon>
        <taxon>Rhynchosporeae</taxon>
        <taxon>Rhynchospora</taxon>
    </lineage>
</organism>
<evidence type="ECO:0000256" key="5">
    <source>
        <dbReference type="ARBA" id="ARBA00023004"/>
    </source>
</evidence>
<evidence type="ECO:0000256" key="7">
    <source>
        <dbReference type="ARBA" id="ARBA00038168"/>
    </source>
</evidence>
<dbReference type="SMART" id="SM01117">
    <property type="entry name" value="Cyt-b5"/>
    <property type="match status" value="1"/>
</dbReference>
<dbReference type="InterPro" id="IPR050668">
    <property type="entry name" value="Cytochrome_b5"/>
</dbReference>
<dbReference type="GO" id="GO:0020037">
    <property type="term" value="F:heme binding"/>
    <property type="evidence" value="ECO:0007669"/>
    <property type="project" value="UniProtKB-UniRule"/>
</dbReference>